<feature type="domain" description="Histidine kinase" evidence="15">
    <location>
        <begin position="507"/>
        <end position="722"/>
    </location>
</feature>
<dbReference type="Gene3D" id="3.30.565.10">
    <property type="entry name" value="Histidine kinase-like ATPase, C-terminal domain"/>
    <property type="match status" value="1"/>
</dbReference>
<dbReference type="InterPro" id="IPR035965">
    <property type="entry name" value="PAS-like_dom_sf"/>
</dbReference>
<evidence type="ECO:0000256" key="14">
    <source>
        <dbReference type="SAM" id="Phobius"/>
    </source>
</evidence>
<evidence type="ECO:0000256" key="2">
    <source>
        <dbReference type="ARBA" id="ARBA00004651"/>
    </source>
</evidence>
<dbReference type="Pfam" id="PF00672">
    <property type="entry name" value="HAMP"/>
    <property type="match status" value="1"/>
</dbReference>
<evidence type="ECO:0000256" key="3">
    <source>
        <dbReference type="ARBA" id="ARBA00012438"/>
    </source>
</evidence>
<evidence type="ECO:0000259" key="16">
    <source>
        <dbReference type="PROSITE" id="PS50885"/>
    </source>
</evidence>
<dbReference type="PROSITE" id="PS50109">
    <property type="entry name" value="HIS_KIN"/>
    <property type="match status" value="1"/>
</dbReference>
<evidence type="ECO:0000256" key="12">
    <source>
        <dbReference type="ARBA" id="ARBA00023012"/>
    </source>
</evidence>
<dbReference type="PANTHER" id="PTHR43065:SF10">
    <property type="entry name" value="PEROXIDE STRESS-ACTIVATED HISTIDINE KINASE MAK3"/>
    <property type="match status" value="1"/>
</dbReference>
<evidence type="ECO:0000256" key="11">
    <source>
        <dbReference type="ARBA" id="ARBA00022989"/>
    </source>
</evidence>
<dbReference type="GO" id="GO:0005524">
    <property type="term" value="F:ATP binding"/>
    <property type="evidence" value="ECO:0007669"/>
    <property type="project" value="UniProtKB-KW"/>
</dbReference>
<dbReference type="InterPro" id="IPR000014">
    <property type="entry name" value="PAS"/>
</dbReference>
<evidence type="ECO:0000256" key="4">
    <source>
        <dbReference type="ARBA" id="ARBA00022475"/>
    </source>
</evidence>
<organism evidence="17 18">
    <name type="scientific">Thiohalomonas denitrificans</name>
    <dbReference type="NCBI Taxonomy" id="415747"/>
    <lineage>
        <taxon>Bacteria</taxon>
        <taxon>Pseudomonadati</taxon>
        <taxon>Pseudomonadota</taxon>
        <taxon>Gammaproteobacteria</taxon>
        <taxon>Thiohalomonadales</taxon>
        <taxon>Thiohalomonadaceae</taxon>
        <taxon>Thiohalomonas</taxon>
    </lineage>
</organism>
<dbReference type="SMART" id="SM00387">
    <property type="entry name" value="HATPase_c"/>
    <property type="match status" value="1"/>
</dbReference>
<keyword evidence="13 14" id="KW-0472">Membrane</keyword>
<keyword evidence="6" id="KW-0808">Transferase</keyword>
<dbReference type="InterPro" id="IPR036097">
    <property type="entry name" value="HisK_dim/P_sf"/>
</dbReference>
<accession>A0A1G5QRT6</accession>
<evidence type="ECO:0000313" key="17">
    <source>
        <dbReference type="EMBL" id="SCZ64477.1"/>
    </source>
</evidence>
<evidence type="ECO:0000256" key="10">
    <source>
        <dbReference type="ARBA" id="ARBA00022840"/>
    </source>
</evidence>
<evidence type="ECO:0000256" key="6">
    <source>
        <dbReference type="ARBA" id="ARBA00022679"/>
    </source>
</evidence>
<keyword evidence="9 17" id="KW-0418">Kinase</keyword>
<evidence type="ECO:0000256" key="8">
    <source>
        <dbReference type="ARBA" id="ARBA00022741"/>
    </source>
</evidence>
<comment type="catalytic activity">
    <reaction evidence="1">
        <text>ATP + protein L-histidine = ADP + protein N-phospho-L-histidine.</text>
        <dbReference type="EC" id="2.7.13.3"/>
    </reaction>
</comment>
<dbReference type="CDD" id="cd00082">
    <property type="entry name" value="HisKA"/>
    <property type="match status" value="1"/>
</dbReference>
<dbReference type="Gene3D" id="1.10.287.130">
    <property type="match status" value="1"/>
</dbReference>
<dbReference type="PANTHER" id="PTHR43065">
    <property type="entry name" value="SENSOR HISTIDINE KINASE"/>
    <property type="match status" value="1"/>
</dbReference>
<feature type="transmembrane region" description="Helical" evidence="14">
    <location>
        <begin position="42"/>
        <end position="63"/>
    </location>
</feature>
<evidence type="ECO:0000256" key="5">
    <source>
        <dbReference type="ARBA" id="ARBA00022553"/>
    </source>
</evidence>
<dbReference type="PROSITE" id="PS50885">
    <property type="entry name" value="HAMP"/>
    <property type="match status" value="1"/>
</dbReference>
<comment type="subcellular location">
    <subcellularLocation>
        <location evidence="2">Cell membrane</location>
        <topology evidence="2">Multi-pass membrane protein</topology>
    </subcellularLocation>
</comment>
<protein>
    <recommendedName>
        <fullName evidence="3">histidine kinase</fullName>
        <ecNumber evidence="3">2.7.13.3</ecNumber>
    </recommendedName>
</protein>
<keyword evidence="11 14" id="KW-1133">Transmembrane helix</keyword>
<dbReference type="Pfam" id="PF02518">
    <property type="entry name" value="HATPase_c"/>
    <property type="match status" value="1"/>
</dbReference>
<proteinExistence type="predicted"/>
<dbReference type="SUPFAM" id="SSF158472">
    <property type="entry name" value="HAMP domain-like"/>
    <property type="match status" value="1"/>
</dbReference>
<dbReference type="SMART" id="SM00388">
    <property type="entry name" value="HisKA"/>
    <property type="match status" value="1"/>
</dbReference>
<dbReference type="Proteomes" id="UP000199648">
    <property type="component" value="Unassembled WGS sequence"/>
</dbReference>
<dbReference type="EC" id="2.7.13.3" evidence="3"/>
<evidence type="ECO:0000256" key="13">
    <source>
        <dbReference type="ARBA" id="ARBA00023136"/>
    </source>
</evidence>
<keyword evidence="4" id="KW-1003">Cell membrane</keyword>
<dbReference type="InterPro" id="IPR017232">
    <property type="entry name" value="NtrY"/>
</dbReference>
<dbReference type="InterPro" id="IPR005467">
    <property type="entry name" value="His_kinase_dom"/>
</dbReference>
<evidence type="ECO:0000256" key="7">
    <source>
        <dbReference type="ARBA" id="ARBA00022692"/>
    </source>
</evidence>
<dbReference type="Gene3D" id="3.30.450.20">
    <property type="entry name" value="PAS domain"/>
    <property type="match status" value="1"/>
</dbReference>
<keyword evidence="12" id="KW-0902">Two-component regulatory system</keyword>
<feature type="domain" description="HAMP" evidence="16">
    <location>
        <begin position="311"/>
        <end position="363"/>
    </location>
</feature>
<keyword evidence="8" id="KW-0547">Nucleotide-binding</keyword>
<dbReference type="GO" id="GO:0000155">
    <property type="term" value="F:phosphorelay sensor kinase activity"/>
    <property type="evidence" value="ECO:0007669"/>
    <property type="project" value="InterPro"/>
</dbReference>
<dbReference type="SUPFAM" id="SSF55785">
    <property type="entry name" value="PYP-like sensor domain (PAS domain)"/>
    <property type="match status" value="1"/>
</dbReference>
<dbReference type="InterPro" id="IPR004358">
    <property type="entry name" value="Sig_transdc_His_kin-like_C"/>
</dbReference>
<keyword evidence="5" id="KW-0597">Phosphoprotein</keyword>
<sequence length="728" mass="79886">MHLKPLKRLFSGARPVALLFTLLLASLYLMSGATQNSATFDKLYSLLLAVNIAALILLVGLILRHLWRLVVQYRQRSPGSRLTVRLVVMFVSLAVAPVSVVYYFALQFLDRGIDSWFDVRVEQALGDALDMGRTVLEGRVRQLLRESRQMAETLGPVASSDATLRLYELRSASEALELTLLTLDGTVISSSSAEPAELVPAIPNSAILLQLRQGEDFAALEPVSEGGGLQVRIAVRVPKSHPAGEKRALHALFSVPGQVSELADSVQSAFADYRELSFLRQPLKYSFILTLSLVLLLSLLTAVWAAFFAARRLVAPISDLVEGTRAVAAGDYDKKLPLPGRDELGFLVRSFNEMTRKIALARDEAHKSQQHAEEQRSYLETVLGHLSSGVLTVDTNLVLRTTNATAGHILGVELAPLLGRPFVELRERHPALESLVESLLPRLNEPAGDWRIEVVLFGSNGRQVLMCRGSALPGVGDIQGGHVIVFDDVTALIQAQRNAAWAEVARRLAHEIKNPLTPIQLSAERLRRKYLKEMSVEEADLLDRATHTIIQQVEAMKTMVRSFSEYAHTPEMDFRPLDLNAVVSEVVELYRGGHATIRLKLDRELLPVEADAGRLRQVLHNLIKNAIEAGSDVHPVTITVATSCPGSDSCRFAQLDLTDDGPGIPEELLGRLFEPYVTTKPKGSGLGLAIVQKIIEEHGGMLSVENTQPRGVSVSIRLPIRQTDALAS</sequence>
<evidence type="ECO:0000256" key="1">
    <source>
        <dbReference type="ARBA" id="ARBA00000085"/>
    </source>
</evidence>
<dbReference type="InterPro" id="IPR003594">
    <property type="entry name" value="HATPase_dom"/>
</dbReference>
<dbReference type="SUPFAM" id="SSF47384">
    <property type="entry name" value="Homodimeric domain of signal transducing histidine kinase"/>
    <property type="match status" value="1"/>
</dbReference>
<keyword evidence="18" id="KW-1185">Reference proteome</keyword>
<dbReference type="STRING" id="415747.SAMN03097708_02637"/>
<reference evidence="17 18" key="1">
    <citation type="submission" date="2016-10" db="EMBL/GenBank/DDBJ databases">
        <authorList>
            <person name="de Groot N.N."/>
        </authorList>
    </citation>
    <scope>NUCLEOTIDE SEQUENCE [LARGE SCALE GENOMIC DNA]</scope>
    <source>
        <strain evidence="17 18">HLD2</strain>
    </source>
</reference>
<name>A0A1G5QRT6_9GAMM</name>
<dbReference type="SMART" id="SM00304">
    <property type="entry name" value="HAMP"/>
    <property type="match status" value="1"/>
</dbReference>
<evidence type="ECO:0000259" key="15">
    <source>
        <dbReference type="PROSITE" id="PS50109"/>
    </source>
</evidence>
<dbReference type="CDD" id="cd06225">
    <property type="entry name" value="HAMP"/>
    <property type="match status" value="1"/>
</dbReference>
<dbReference type="AlphaFoldDB" id="A0A1G5QRT6"/>
<dbReference type="EMBL" id="FMWD01000008">
    <property type="protein sequence ID" value="SCZ64477.1"/>
    <property type="molecule type" value="Genomic_DNA"/>
</dbReference>
<feature type="transmembrane region" description="Helical" evidence="14">
    <location>
        <begin position="285"/>
        <end position="310"/>
    </location>
</feature>
<dbReference type="PIRSF" id="PIRSF037532">
    <property type="entry name" value="STHK_NtrY"/>
    <property type="match status" value="1"/>
</dbReference>
<dbReference type="InterPro" id="IPR003661">
    <property type="entry name" value="HisK_dim/P_dom"/>
</dbReference>
<evidence type="ECO:0000256" key="9">
    <source>
        <dbReference type="ARBA" id="ARBA00022777"/>
    </source>
</evidence>
<dbReference type="Gene3D" id="6.10.340.10">
    <property type="match status" value="1"/>
</dbReference>
<keyword evidence="7 14" id="KW-0812">Transmembrane</keyword>
<dbReference type="Pfam" id="PF19312">
    <property type="entry name" value="NtrY_N"/>
    <property type="match status" value="1"/>
</dbReference>
<dbReference type="Pfam" id="PF00512">
    <property type="entry name" value="HisKA"/>
    <property type="match status" value="1"/>
</dbReference>
<dbReference type="InterPro" id="IPR045671">
    <property type="entry name" value="NtrY-like_N"/>
</dbReference>
<dbReference type="InterPro" id="IPR036890">
    <property type="entry name" value="HATPase_C_sf"/>
</dbReference>
<gene>
    <name evidence="17" type="ORF">SAMN03097708_02637</name>
</gene>
<feature type="transmembrane region" description="Helical" evidence="14">
    <location>
        <begin position="84"/>
        <end position="105"/>
    </location>
</feature>
<dbReference type="SUPFAM" id="SSF55874">
    <property type="entry name" value="ATPase domain of HSP90 chaperone/DNA topoisomerase II/histidine kinase"/>
    <property type="match status" value="1"/>
</dbReference>
<dbReference type="PRINTS" id="PR00344">
    <property type="entry name" value="BCTRLSENSOR"/>
</dbReference>
<dbReference type="InterPro" id="IPR003660">
    <property type="entry name" value="HAMP_dom"/>
</dbReference>
<dbReference type="OrthoDB" id="1931120at2"/>
<dbReference type="CDD" id="cd00130">
    <property type="entry name" value="PAS"/>
    <property type="match status" value="1"/>
</dbReference>
<keyword evidence="10" id="KW-0067">ATP-binding</keyword>
<dbReference type="GO" id="GO:0005886">
    <property type="term" value="C:plasma membrane"/>
    <property type="evidence" value="ECO:0007669"/>
    <property type="project" value="UniProtKB-SubCell"/>
</dbReference>
<evidence type="ECO:0000313" key="18">
    <source>
        <dbReference type="Proteomes" id="UP000199648"/>
    </source>
</evidence>
<dbReference type="RefSeq" id="WP_092998047.1">
    <property type="nucleotide sequence ID" value="NZ_FMWD01000008.1"/>
</dbReference>